<sequence length="354" mass="41135">MTIEMQEEDAEDQPSIQLGEPTIPELLTNDLVLRLADFTEKHVKIQTKINAKEPEPWTTDAAILSGYNHSILFPFFRNDEKKSYWFNEIKCLVKIATDLKKREAMLSRNWWYSQRKSTDLFRKLLVAMKFTNIKANLEKGMEFIVRVLNKILCERLNNGVPGSYSPKQSVGDDKKVKLENEDDADIKIKTETNDSASRRENPKVKEECDPLPKPDPTYHNILPLLTYEVDDLFYMFKQYLQETDPVMAAWMKEDDARVKKEKKEIQMKKERIKTEKNQVKVKEELQDEDDTGQTDVISTESKRKNQRDEKASKIVLIKQEVKAESEEGFSVKAEFDMISSNNAAGNKSGKRKRI</sequence>
<reference evidence="2 3" key="1">
    <citation type="submission" date="2016-07" db="EMBL/GenBank/DDBJ databases">
        <title>Pervasive Adenine N6-methylation of Active Genes in Fungi.</title>
        <authorList>
            <consortium name="DOE Joint Genome Institute"/>
            <person name="Mondo S.J."/>
            <person name="Dannebaum R.O."/>
            <person name="Kuo R.C."/>
            <person name="Labutti K."/>
            <person name="Haridas S."/>
            <person name="Kuo A."/>
            <person name="Salamov A."/>
            <person name="Ahrendt S.R."/>
            <person name="Lipzen A."/>
            <person name="Sullivan W."/>
            <person name="Andreopoulos W.B."/>
            <person name="Clum A."/>
            <person name="Lindquist E."/>
            <person name="Daum C."/>
            <person name="Ramamoorthy G.K."/>
            <person name="Gryganskyi A."/>
            <person name="Culley D."/>
            <person name="Magnuson J.K."/>
            <person name="James T.Y."/>
            <person name="O'Malley M.A."/>
            <person name="Stajich J.E."/>
            <person name="Spatafora J.W."/>
            <person name="Visel A."/>
            <person name="Grigoriev I.V."/>
        </authorList>
    </citation>
    <scope>NUCLEOTIDE SEQUENCE [LARGE SCALE GENOMIC DNA]</scope>
    <source>
        <strain evidence="2 3">JEL800</strain>
    </source>
</reference>
<dbReference type="Proteomes" id="UP000193642">
    <property type="component" value="Unassembled WGS sequence"/>
</dbReference>
<evidence type="ECO:0000313" key="3">
    <source>
        <dbReference type="Proteomes" id="UP000193642"/>
    </source>
</evidence>
<feature type="region of interest" description="Disordered" evidence="1">
    <location>
        <begin position="334"/>
        <end position="354"/>
    </location>
</feature>
<organism evidence="2 3">
    <name type="scientific">Rhizoclosmatium globosum</name>
    <dbReference type="NCBI Taxonomy" id="329046"/>
    <lineage>
        <taxon>Eukaryota</taxon>
        <taxon>Fungi</taxon>
        <taxon>Fungi incertae sedis</taxon>
        <taxon>Chytridiomycota</taxon>
        <taxon>Chytridiomycota incertae sedis</taxon>
        <taxon>Chytridiomycetes</taxon>
        <taxon>Chytridiales</taxon>
        <taxon>Chytriomycetaceae</taxon>
        <taxon>Rhizoclosmatium</taxon>
    </lineage>
</organism>
<evidence type="ECO:0000256" key="1">
    <source>
        <dbReference type="SAM" id="MobiDB-lite"/>
    </source>
</evidence>
<dbReference type="OrthoDB" id="10376470at2759"/>
<gene>
    <name evidence="2" type="ORF">BCR33DRAFT_743997</name>
</gene>
<protein>
    <submittedName>
        <fullName evidence="2">Uncharacterized protein</fullName>
    </submittedName>
</protein>
<proteinExistence type="predicted"/>
<comment type="caution">
    <text evidence="2">The sequence shown here is derived from an EMBL/GenBank/DDBJ whole genome shotgun (WGS) entry which is preliminary data.</text>
</comment>
<keyword evidence="3" id="KW-1185">Reference proteome</keyword>
<dbReference type="EMBL" id="MCGO01000070">
    <property type="protein sequence ID" value="ORY32708.1"/>
    <property type="molecule type" value="Genomic_DNA"/>
</dbReference>
<name>A0A1Y2BCZ4_9FUNG</name>
<feature type="region of interest" description="Disordered" evidence="1">
    <location>
        <begin position="192"/>
        <end position="212"/>
    </location>
</feature>
<feature type="compositionally biased region" description="Basic and acidic residues" evidence="1">
    <location>
        <begin position="300"/>
        <end position="310"/>
    </location>
</feature>
<dbReference type="AlphaFoldDB" id="A0A1Y2BCZ4"/>
<feature type="region of interest" description="Disordered" evidence="1">
    <location>
        <begin position="276"/>
        <end position="310"/>
    </location>
</feature>
<evidence type="ECO:0000313" key="2">
    <source>
        <dbReference type="EMBL" id="ORY32708.1"/>
    </source>
</evidence>
<accession>A0A1Y2BCZ4</accession>